<accession>A0A9X2K237</accession>
<organism evidence="1 2">
    <name type="scientific">Nonomuraea thailandensis</name>
    <dbReference type="NCBI Taxonomy" id="1188745"/>
    <lineage>
        <taxon>Bacteria</taxon>
        <taxon>Bacillati</taxon>
        <taxon>Actinomycetota</taxon>
        <taxon>Actinomycetes</taxon>
        <taxon>Streptosporangiales</taxon>
        <taxon>Streptosporangiaceae</taxon>
        <taxon>Nonomuraea</taxon>
    </lineage>
</organism>
<dbReference type="AlphaFoldDB" id="A0A9X2K237"/>
<protein>
    <submittedName>
        <fullName evidence="1">SRSO17 transposase</fullName>
    </submittedName>
</protein>
<evidence type="ECO:0000313" key="1">
    <source>
        <dbReference type="EMBL" id="MCP2356979.1"/>
    </source>
</evidence>
<keyword evidence="2" id="KW-1185">Reference proteome</keyword>
<gene>
    <name evidence="1" type="ORF">HD597_003999</name>
</gene>
<reference evidence="1" key="1">
    <citation type="submission" date="2022-06" db="EMBL/GenBank/DDBJ databases">
        <title>Sequencing the genomes of 1000 actinobacteria strains.</title>
        <authorList>
            <person name="Klenk H.-P."/>
        </authorList>
    </citation>
    <scope>NUCLEOTIDE SEQUENCE</scope>
    <source>
        <strain evidence="1">DSM 46694</strain>
    </source>
</reference>
<sequence>MVAKCLVGQAVDLTQLGEPEPTDYWLSTLPPGIRLRELVRLAKIRRRIEHEYRELRTGLGLTHFE</sequence>
<dbReference type="Proteomes" id="UP001139648">
    <property type="component" value="Unassembled WGS sequence"/>
</dbReference>
<evidence type="ECO:0000313" key="2">
    <source>
        <dbReference type="Proteomes" id="UP001139648"/>
    </source>
</evidence>
<comment type="caution">
    <text evidence="1">The sequence shown here is derived from an EMBL/GenBank/DDBJ whole genome shotgun (WGS) entry which is preliminary data.</text>
</comment>
<dbReference type="EMBL" id="JAMZEB010000002">
    <property type="protein sequence ID" value="MCP2356979.1"/>
    <property type="molecule type" value="Genomic_DNA"/>
</dbReference>
<proteinExistence type="predicted"/>
<name>A0A9X2K237_9ACTN</name>